<protein>
    <submittedName>
        <fullName evidence="1">Uncharacterized protein</fullName>
    </submittedName>
</protein>
<dbReference type="AlphaFoldDB" id="A0A3M6TW98"/>
<evidence type="ECO:0000313" key="1">
    <source>
        <dbReference type="EMBL" id="RMX45558.1"/>
    </source>
</evidence>
<dbReference type="InterPro" id="IPR046342">
    <property type="entry name" value="CBS_dom_sf"/>
</dbReference>
<proteinExistence type="predicted"/>
<reference evidence="1 2" key="1">
    <citation type="journal article" date="2018" name="Sci. Rep.">
        <title>Comparative analysis of the Pocillopora damicornis genome highlights role of immune system in coral evolution.</title>
        <authorList>
            <person name="Cunning R."/>
            <person name="Bay R.A."/>
            <person name="Gillette P."/>
            <person name="Baker A.C."/>
            <person name="Traylor-Knowles N."/>
        </authorList>
    </citation>
    <scope>NUCLEOTIDE SEQUENCE [LARGE SCALE GENOMIC DNA]</scope>
    <source>
        <strain evidence="1">RSMAS</strain>
        <tissue evidence="1">Whole animal</tissue>
    </source>
</reference>
<comment type="caution">
    <text evidence="1">The sequence shown here is derived from an EMBL/GenBank/DDBJ whole genome shotgun (WGS) entry which is preliminary data.</text>
</comment>
<accession>A0A3M6TW98</accession>
<gene>
    <name evidence="1" type="ORF">pdam_00012948</name>
</gene>
<keyword evidence="2" id="KW-1185">Reference proteome</keyword>
<dbReference type="Proteomes" id="UP000275408">
    <property type="component" value="Unassembled WGS sequence"/>
</dbReference>
<sequence length="63" mass="7074">MPSAKENSTLETPSLNRHQAILDSVKGEQHEKEIILGIVTHIDLLNFVTLNQKENGVNNDELH</sequence>
<organism evidence="1 2">
    <name type="scientific">Pocillopora damicornis</name>
    <name type="common">Cauliflower coral</name>
    <name type="synonym">Millepora damicornis</name>
    <dbReference type="NCBI Taxonomy" id="46731"/>
    <lineage>
        <taxon>Eukaryota</taxon>
        <taxon>Metazoa</taxon>
        <taxon>Cnidaria</taxon>
        <taxon>Anthozoa</taxon>
        <taxon>Hexacorallia</taxon>
        <taxon>Scleractinia</taxon>
        <taxon>Astrocoeniina</taxon>
        <taxon>Pocilloporidae</taxon>
        <taxon>Pocillopora</taxon>
    </lineage>
</organism>
<dbReference type="Gene3D" id="3.10.580.10">
    <property type="entry name" value="CBS-domain"/>
    <property type="match status" value="1"/>
</dbReference>
<dbReference type="EMBL" id="RCHS01002816">
    <property type="protein sequence ID" value="RMX45558.1"/>
    <property type="molecule type" value="Genomic_DNA"/>
</dbReference>
<name>A0A3M6TW98_POCDA</name>
<evidence type="ECO:0000313" key="2">
    <source>
        <dbReference type="Proteomes" id="UP000275408"/>
    </source>
</evidence>